<dbReference type="OrthoDB" id="3687416at2759"/>
<evidence type="ECO:0000256" key="1">
    <source>
        <dbReference type="PROSITE-ProRule" id="PRU00176"/>
    </source>
</evidence>
<comment type="caution">
    <text evidence="3">The sequence shown here is derived from an EMBL/GenBank/DDBJ whole genome shotgun (WGS) entry which is preliminary data.</text>
</comment>
<dbReference type="InterPro" id="IPR012677">
    <property type="entry name" value="Nucleotide-bd_a/b_plait_sf"/>
</dbReference>
<dbReference type="PROSITE" id="PS50102">
    <property type="entry name" value="RRM"/>
    <property type="match status" value="1"/>
</dbReference>
<protein>
    <recommendedName>
        <fullName evidence="2">RRM domain-containing protein</fullName>
    </recommendedName>
</protein>
<sequence>MSTNMNSSSTLVRVTNLSPGTDPIVFYNDILPFDLQDSVSEIEMVLGRYYGRIFRSTSTMYVFMDSHDSAQRAVQELDGLEWGKSHLCMPMTLKIVPLTEAPGAAALKRLSDFLAIQKSMPDSKTVRFDNIPSAHKSKVVRELFDESTFALYIDEDVPNDTEKSSNDWIKYIQDGDELLVRFVDVDSAKNIVLEYNGTYYKNETIYATCVDDKALDDIVEEREQAKLNNTTAKLFIGAVKPGASTEDVRKMFAPHVPKDIQMQPGKSFAFVFMHEDAAAKFMAAYPNGKKHGGWNYRVKYANDKKGGKGKRVPAASVGEFMATPASGPIDTETYGGYSSIPVKVEAPVKKVALPKPAPAPAPVQGPVMVRVNGLAYAATEDQVRKVFENAKFQVEEVVLHNSIASDIHAVVKLASHEEAERALSVLNGRKILKRKIEVVKAT</sequence>
<dbReference type="InterPro" id="IPR035979">
    <property type="entry name" value="RBD_domain_sf"/>
</dbReference>
<dbReference type="RefSeq" id="XP_056073612.1">
    <property type="nucleotide sequence ID" value="XM_056213304.1"/>
</dbReference>
<dbReference type="AlphaFoldDB" id="A0A9W9CDN3"/>
<dbReference type="GeneID" id="80908050"/>
<dbReference type="Proteomes" id="UP001140513">
    <property type="component" value="Unassembled WGS sequence"/>
</dbReference>
<evidence type="ECO:0000313" key="4">
    <source>
        <dbReference type="Proteomes" id="UP001140513"/>
    </source>
</evidence>
<dbReference type="PANTHER" id="PTHR15241:SF304">
    <property type="entry name" value="RRM DOMAIN-CONTAINING PROTEIN"/>
    <property type="match status" value="1"/>
</dbReference>
<evidence type="ECO:0000259" key="2">
    <source>
        <dbReference type="PROSITE" id="PS50102"/>
    </source>
</evidence>
<name>A0A9W9CDN3_9PLEO</name>
<keyword evidence="1" id="KW-0694">RNA-binding</keyword>
<dbReference type="Pfam" id="PF00076">
    <property type="entry name" value="RRM_1"/>
    <property type="match status" value="1"/>
</dbReference>
<accession>A0A9W9CDN3</accession>
<gene>
    <name evidence="3" type="ORF">N0V89_004520</name>
</gene>
<feature type="domain" description="RRM" evidence="2">
    <location>
        <begin position="367"/>
        <end position="442"/>
    </location>
</feature>
<dbReference type="EMBL" id="JAPEUX010000003">
    <property type="protein sequence ID" value="KAJ4356486.1"/>
    <property type="molecule type" value="Genomic_DNA"/>
</dbReference>
<proteinExistence type="predicted"/>
<organism evidence="3 4">
    <name type="scientific">Didymosphaeria variabile</name>
    <dbReference type="NCBI Taxonomy" id="1932322"/>
    <lineage>
        <taxon>Eukaryota</taxon>
        <taxon>Fungi</taxon>
        <taxon>Dikarya</taxon>
        <taxon>Ascomycota</taxon>
        <taxon>Pezizomycotina</taxon>
        <taxon>Dothideomycetes</taxon>
        <taxon>Pleosporomycetidae</taxon>
        <taxon>Pleosporales</taxon>
        <taxon>Massarineae</taxon>
        <taxon>Didymosphaeriaceae</taxon>
        <taxon>Didymosphaeria</taxon>
    </lineage>
</organism>
<reference evidence="3" key="1">
    <citation type="submission" date="2022-10" db="EMBL/GenBank/DDBJ databases">
        <title>Tapping the CABI collections for fungal endophytes: first genome assemblies for Collariella, Neodidymelliopsis, Ascochyta clinopodiicola, Didymella pomorum, Didymosphaeria variabile, Neocosmospora piperis and Neocucurbitaria cava.</title>
        <authorList>
            <person name="Hill R."/>
        </authorList>
    </citation>
    <scope>NUCLEOTIDE SEQUENCE</scope>
    <source>
        <strain evidence="3">IMI 356815</strain>
    </source>
</reference>
<dbReference type="CDD" id="cd00590">
    <property type="entry name" value="RRM_SF"/>
    <property type="match status" value="3"/>
</dbReference>
<keyword evidence="4" id="KW-1185">Reference proteome</keyword>
<dbReference type="Gene3D" id="3.30.70.330">
    <property type="match status" value="2"/>
</dbReference>
<dbReference type="SUPFAM" id="SSF54928">
    <property type="entry name" value="RNA-binding domain, RBD"/>
    <property type="match status" value="2"/>
</dbReference>
<dbReference type="InterPro" id="IPR000504">
    <property type="entry name" value="RRM_dom"/>
</dbReference>
<evidence type="ECO:0000313" key="3">
    <source>
        <dbReference type="EMBL" id="KAJ4356486.1"/>
    </source>
</evidence>
<dbReference type="SMART" id="SM00360">
    <property type="entry name" value="RRM"/>
    <property type="match status" value="3"/>
</dbReference>
<dbReference type="PANTHER" id="PTHR15241">
    <property type="entry name" value="TRANSFORMER-2-RELATED"/>
    <property type="match status" value="1"/>
</dbReference>
<dbReference type="GO" id="GO:0003723">
    <property type="term" value="F:RNA binding"/>
    <property type="evidence" value="ECO:0007669"/>
    <property type="project" value="UniProtKB-UniRule"/>
</dbReference>